<dbReference type="EMBL" id="LVZM01014801">
    <property type="protein sequence ID" value="OUC43454.1"/>
    <property type="molecule type" value="Genomic_DNA"/>
</dbReference>
<dbReference type="GO" id="GO:0004867">
    <property type="term" value="F:serine-type endopeptidase inhibitor activity"/>
    <property type="evidence" value="ECO:0007669"/>
    <property type="project" value="InterPro"/>
</dbReference>
<dbReference type="SMART" id="SM00289">
    <property type="entry name" value="WR1"/>
    <property type="match status" value="1"/>
</dbReference>
<dbReference type="Gene3D" id="4.10.410.10">
    <property type="entry name" value="Pancreatic trypsin inhibitor Kunitz domain"/>
    <property type="match status" value="1"/>
</dbReference>
<gene>
    <name evidence="2" type="ORF">D917_09762</name>
</gene>
<dbReference type="Pfam" id="PF14625">
    <property type="entry name" value="Lustrin_cystein"/>
    <property type="match status" value="1"/>
</dbReference>
<accession>A0A1Y3EE88</accession>
<evidence type="ECO:0000259" key="1">
    <source>
        <dbReference type="PROSITE" id="PS50279"/>
    </source>
</evidence>
<dbReference type="AlphaFoldDB" id="A0A1Y3EE88"/>
<protein>
    <submittedName>
        <fullName evidence="2">Kunitz/Bovine pancreatic trypsin inhibitor domain protein</fullName>
    </submittedName>
</protein>
<dbReference type="PANTHER" id="PTHR46339">
    <property type="entry name" value="PROTEIN CBG15282-RELATED"/>
    <property type="match status" value="1"/>
</dbReference>
<dbReference type="InterPro" id="IPR006150">
    <property type="entry name" value="Cys_repeat_1"/>
</dbReference>
<dbReference type="InterPro" id="IPR028150">
    <property type="entry name" value="Lustrin_cystein"/>
</dbReference>
<sequence length="74" mass="8078">MPFQYSGTRGNQNNFISKEECERMCMTSINACPVGSPLLSGTRPRFCNNVEQPCPSGYWCHVGATPDAVMCCPG</sequence>
<feature type="non-terminal residue" evidence="2">
    <location>
        <position position="74"/>
    </location>
</feature>
<evidence type="ECO:0000313" key="2">
    <source>
        <dbReference type="EMBL" id="OUC43454.1"/>
    </source>
</evidence>
<dbReference type="SUPFAM" id="SSF57362">
    <property type="entry name" value="BPTI-like"/>
    <property type="match status" value="1"/>
</dbReference>
<dbReference type="Proteomes" id="UP000243006">
    <property type="component" value="Unassembled WGS sequence"/>
</dbReference>
<name>A0A1Y3EE88_9BILA</name>
<comment type="caution">
    <text evidence="2">The sequence shown here is derived from an EMBL/GenBank/DDBJ whole genome shotgun (WGS) entry which is preliminary data.</text>
</comment>
<proteinExistence type="predicted"/>
<dbReference type="PROSITE" id="PS50279">
    <property type="entry name" value="BPTI_KUNITZ_2"/>
    <property type="match status" value="1"/>
</dbReference>
<reference evidence="2 3" key="1">
    <citation type="submission" date="2015-04" db="EMBL/GenBank/DDBJ databases">
        <title>Draft genome of the roundworm Trichinella nativa.</title>
        <authorList>
            <person name="Mitreva M."/>
        </authorList>
    </citation>
    <scope>NUCLEOTIDE SEQUENCE [LARGE SCALE GENOMIC DNA]</scope>
    <source>
        <strain evidence="2 3">ISS45</strain>
    </source>
</reference>
<feature type="domain" description="BPTI/Kunitz inhibitor" evidence="1">
    <location>
        <begin position="1"/>
        <end position="25"/>
    </location>
</feature>
<organism evidence="2 3">
    <name type="scientific">Trichinella nativa</name>
    <dbReference type="NCBI Taxonomy" id="6335"/>
    <lineage>
        <taxon>Eukaryota</taxon>
        <taxon>Metazoa</taxon>
        <taxon>Ecdysozoa</taxon>
        <taxon>Nematoda</taxon>
        <taxon>Enoplea</taxon>
        <taxon>Dorylaimia</taxon>
        <taxon>Trichinellida</taxon>
        <taxon>Trichinellidae</taxon>
        <taxon>Trichinella</taxon>
    </lineage>
</organism>
<dbReference type="Pfam" id="PF00014">
    <property type="entry name" value="Kunitz_BPTI"/>
    <property type="match status" value="1"/>
</dbReference>
<dbReference type="InterPro" id="IPR053014">
    <property type="entry name" value="Cuticle_assoc_divergent"/>
</dbReference>
<dbReference type="InterPro" id="IPR002223">
    <property type="entry name" value="Kunitz_BPTI"/>
</dbReference>
<dbReference type="InterPro" id="IPR036880">
    <property type="entry name" value="Kunitz_BPTI_sf"/>
</dbReference>
<evidence type="ECO:0000313" key="3">
    <source>
        <dbReference type="Proteomes" id="UP000243006"/>
    </source>
</evidence>